<dbReference type="PROSITE" id="PS50112">
    <property type="entry name" value="PAS"/>
    <property type="match status" value="1"/>
</dbReference>
<dbReference type="PATRIC" id="fig|889378.3.peg.2276"/>
<dbReference type="SUPFAM" id="SSF55781">
    <property type="entry name" value="GAF domain-like"/>
    <property type="match status" value="1"/>
</dbReference>
<dbReference type="SMART" id="SM00091">
    <property type="entry name" value="PAS"/>
    <property type="match status" value="2"/>
</dbReference>
<proteinExistence type="predicted"/>
<sequence>MLMYVFNANFSQIDSLCSMLQHFSQSTCPEVYDALDDFHQALAATPAELIVIAIGSEQHHNQGIHAIHTAQKLQQAPILCVGGATSSAVALQYIRAGADDYVESGDFSLLAHSTLHLLEQSRESRTQSSIAIALANAGRQWRATFDAMQDAICITDEKGIILRANKAFQLFIDMPWTDFIDRTFAGVTHGKIPPTDTETPPDTGRNEQYFRYHGLWYRMTIAATPNPENQQPEYIRILSDITYSRLLEDALQTAEDRNTRFFDQLPLGALYLDTAGQVTACNPAAERIIGVEHHDIIGSKIDDLPCTACDATMQPYRFDTPEYRQLFEQGIGVPDTTIGFSNLRSDRFTWIKLTGFPLQQARSHSNPVTVIIFEDVTAEFSARGELESAITRLQQTQQQLQRHSDWIRVMNRFTREAAEQHSLDALLQLACAYIDRQFQHCCSSMVFQEPDGDRFTVQAAGHRGQEIAARAGFYPRNSFSADSMPQLLKGDRTPGILQTSAIDEAATPEMHQVMAQIRESGIVQIVRIPFQLTNERMGLLLLGYAHNSELSHDAWHFLYNLTEYLAVLLRNWSLYTELEQAYTRMSRTLEHLDQQRRMEALGQLASGIAHDINNALVPISLYSNALLEENPDPDSKMHRYLGAIRNAASDIEHVTARMRSFYQHESEGETSDIGIDDLFAEVIDLTRPLWRSTARRQHIQVDITTEIADDLPPLKINRSDLRESLTNLIINSMDAMPTGGSILLRARTTRDRVAVEVQDTGIGMDEATRQRCLEPFFTTKGVEGSGLGLPGVFGMVQRYGGTVSIESSPGRGTTISLLFPSTLTPDTPPVTAEAPPLDHPLQILLVDDDDRVLPVIREMLQLDGHTVDSCRTVEQAYKLFRQRQKNRTPYDVVCTDYAMGDASGPGFAAGIKKLAPDTPVILLTGWGVLMSAADIPADVDQLLNKPPSIGDLRFALAKSVQRG</sequence>
<evidence type="ECO:0000256" key="3">
    <source>
        <dbReference type="ARBA" id="ARBA00022553"/>
    </source>
</evidence>
<dbReference type="Pfam" id="PF00072">
    <property type="entry name" value="Response_reg"/>
    <property type="match status" value="1"/>
</dbReference>
<dbReference type="eggNOG" id="COG4191">
    <property type="taxonomic scope" value="Bacteria"/>
</dbReference>
<dbReference type="CDD" id="cd00156">
    <property type="entry name" value="REC"/>
    <property type="match status" value="1"/>
</dbReference>
<evidence type="ECO:0000313" key="8">
    <source>
        <dbReference type="EMBL" id="AFG38337.1"/>
    </source>
</evidence>
<evidence type="ECO:0000259" key="5">
    <source>
        <dbReference type="PROSITE" id="PS50109"/>
    </source>
</evidence>
<keyword evidence="9" id="KW-1185">Reference proteome</keyword>
<dbReference type="PROSITE" id="PS50109">
    <property type="entry name" value="HIS_KIN"/>
    <property type="match status" value="1"/>
</dbReference>
<keyword evidence="3 4" id="KW-0597">Phosphoprotein</keyword>
<evidence type="ECO:0000259" key="7">
    <source>
        <dbReference type="PROSITE" id="PS50112"/>
    </source>
</evidence>
<feature type="modified residue" description="4-aspartylphosphate" evidence="4">
    <location>
        <position position="896"/>
    </location>
</feature>
<evidence type="ECO:0000256" key="2">
    <source>
        <dbReference type="ARBA" id="ARBA00012438"/>
    </source>
</evidence>
<dbReference type="NCBIfam" id="TIGR00229">
    <property type="entry name" value="sensory_box"/>
    <property type="match status" value="1"/>
</dbReference>
<dbReference type="InterPro" id="IPR003661">
    <property type="entry name" value="HisK_dim/P_dom"/>
</dbReference>
<dbReference type="Gene3D" id="3.30.450.20">
    <property type="entry name" value="PAS domain"/>
    <property type="match status" value="2"/>
</dbReference>
<dbReference type="InterPro" id="IPR029016">
    <property type="entry name" value="GAF-like_dom_sf"/>
</dbReference>
<dbReference type="Gene3D" id="3.40.50.2300">
    <property type="match status" value="1"/>
</dbReference>
<dbReference type="PANTHER" id="PTHR43065:SF42">
    <property type="entry name" value="TWO-COMPONENT SENSOR PPRA"/>
    <property type="match status" value="1"/>
</dbReference>
<dbReference type="InterPro" id="IPR003594">
    <property type="entry name" value="HATPase_dom"/>
</dbReference>
<dbReference type="PROSITE" id="PS50110">
    <property type="entry name" value="RESPONSE_REGULATORY"/>
    <property type="match status" value="1"/>
</dbReference>
<dbReference type="Pfam" id="PF13188">
    <property type="entry name" value="PAS_8"/>
    <property type="match status" value="1"/>
</dbReference>
<dbReference type="Proteomes" id="UP000007383">
    <property type="component" value="Chromosome"/>
</dbReference>
<protein>
    <recommendedName>
        <fullName evidence="2">histidine kinase</fullName>
        <ecNumber evidence="2">2.7.13.3</ecNumber>
    </recommendedName>
</protein>
<evidence type="ECO:0000256" key="1">
    <source>
        <dbReference type="ARBA" id="ARBA00000085"/>
    </source>
</evidence>
<dbReference type="Pfam" id="PF08448">
    <property type="entry name" value="PAS_4"/>
    <property type="match status" value="1"/>
</dbReference>
<dbReference type="InterPro" id="IPR004358">
    <property type="entry name" value="Sig_transdc_His_kin-like_C"/>
</dbReference>
<dbReference type="PANTHER" id="PTHR43065">
    <property type="entry name" value="SENSOR HISTIDINE KINASE"/>
    <property type="match status" value="1"/>
</dbReference>
<dbReference type="SMART" id="SM00387">
    <property type="entry name" value="HATPase_c"/>
    <property type="match status" value="1"/>
</dbReference>
<dbReference type="KEGG" id="sfc:Spiaf_2304"/>
<comment type="catalytic activity">
    <reaction evidence="1">
        <text>ATP + protein L-histidine = ADP + protein N-phospho-L-histidine.</text>
        <dbReference type="EC" id="2.7.13.3"/>
    </reaction>
</comment>
<feature type="domain" description="PAS" evidence="7">
    <location>
        <begin position="254"/>
        <end position="298"/>
    </location>
</feature>
<evidence type="ECO:0000256" key="4">
    <source>
        <dbReference type="PROSITE-ProRule" id="PRU00169"/>
    </source>
</evidence>
<dbReference type="InterPro" id="IPR013656">
    <property type="entry name" value="PAS_4"/>
</dbReference>
<dbReference type="InterPro" id="IPR005467">
    <property type="entry name" value="His_kinase_dom"/>
</dbReference>
<name>H9ULE4_SPIAZ</name>
<dbReference type="Gene3D" id="1.10.287.130">
    <property type="match status" value="1"/>
</dbReference>
<dbReference type="InterPro" id="IPR001789">
    <property type="entry name" value="Sig_transdc_resp-reg_receiver"/>
</dbReference>
<accession>H9ULE4</accession>
<dbReference type="Pfam" id="PF00512">
    <property type="entry name" value="HisKA"/>
    <property type="match status" value="1"/>
</dbReference>
<dbReference type="SUPFAM" id="SSF52172">
    <property type="entry name" value="CheY-like"/>
    <property type="match status" value="1"/>
</dbReference>
<dbReference type="SUPFAM" id="SSF55785">
    <property type="entry name" value="PYP-like sensor domain (PAS domain)"/>
    <property type="match status" value="3"/>
</dbReference>
<evidence type="ECO:0000259" key="6">
    <source>
        <dbReference type="PROSITE" id="PS50110"/>
    </source>
</evidence>
<dbReference type="SUPFAM" id="SSF47384">
    <property type="entry name" value="Homodimeric domain of signal transducing histidine kinase"/>
    <property type="match status" value="1"/>
</dbReference>
<dbReference type="Pfam" id="PF02518">
    <property type="entry name" value="HATPase_c"/>
    <property type="match status" value="1"/>
</dbReference>
<dbReference type="AlphaFoldDB" id="H9ULE4"/>
<dbReference type="SUPFAM" id="SSF55874">
    <property type="entry name" value="ATPase domain of HSP90 chaperone/DNA topoisomerase II/histidine kinase"/>
    <property type="match status" value="1"/>
</dbReference>
<reference evidence="9" key="1">
    <citation type="journal article" date="2013" name="Stand. Genomic Sci.">
        <title>Complete genome sequence of the halophilic bacterium Spirochaeta africana type strain (Z-7692(T)) from the alkaline Lake Magadi in the East African Rift.</title>
        <authorList>
            <person name="Liolos K."/>
            <person name="Abt B."/>
            <person name="Scheuner C."/>
            <person name="Teshima H."/>
            <person name="Held B."/>
            <person name="Lapidus A."/>
            <person name="Nolan M."/>
            <person name="Lucas S."/>
            <person name="Deshpande S."/>
            <person name="Cheng J.F."/>
            <person name="Tapia R."/>
            <person name="Goodwin L.A."/>
            <person name="Pitluck S."/>
            <person name="Pagani I."/>
            <person name="Ivanova N."/>
            <person name="Mavromatis K."/>
            <person name="Mikhailova N."/>
            <person name="Huntemann M."/>
            <person name="Pati A."/>
            <person name="Chen A."/>
            <person name="Palaniappan K."/>
            <person name="Land M."/>
            <person name="Rohde M."/>
            <person name="Tindall B.J."/>
            <person name="Detter J.C."/>
            <person name="Goker M."/>
            <person name="Bristow J."/>
            <person name="Eisen J.A."/>
            <person name="Markowitz V."/>
            <person name="Hugenholtz P."/>
            <person name="Woyke T."/>
            <person name="Klenk H.P."/>
            <person name="Kyrpides N.C."/>
        </authorList>
    </citation>
    <scope>NUCLEOTIDE SEQUENCE</scope>
    <source>
        <strain evidence="9">ATCC 700263 / DSM 8902 / Z-7692</strain>
    </source>
</reference>
<dbReference type="GO" id="GO:0000155">
    <property type="term" value="F:phosphorelay sensor kinase activity"/>
    <property type="evidence" value="ECO:0007669"/>
    <property type="project" value="InterPro"/>
</dbReference>
<dbReference type="Gene3D" id="3.30.450.40">
    <property type="match status" value="1"/>
</dbReference>
<dbReference type="RefSeq" id="WP_014456319.1">
    <property type="nucleotide sequence ID" value="NC_017098.1"/>
</dbReference>
<dbReference type="PRINTS" id="PR00344">
    <property type="entry name" value="BCTRLSENSOR"/>
</dbReference>
<dbReference type="CDD" id="cd00130">
    <property type="entry name" value="PAS"/>
    <property type="match status" value="2"/>
</dbReference>
<dbReference type="SMART" id="SM00448">
    <property type="entry name" value="REC"/>
    <property type="match status" value="1"/>
</dbReference>
<feature type="domain" description="Histidine kinase" evidence="5">
    <location>
        <begin position="607"/>
        <end position="823"/>
    </location>
</feature>
<dbReference type="HOGENOM" id="CLU_307147_0_0_12"/>
<dbReference type="STRING" id="889378.Spiaf_2304"/>
<organism evidence="8 9">
    <name type="scientific">Spirochaeta africana (strain ATCC 700263 / DSM 8902 / Z-7692)</name>
    <dbReference type="NCBI Taxonomy" id="889378"/>
    <lineage>
        <taxon>Bacteria</taxon>
        <taxon>Pseudomonadati</taxon>
        <taxon>Spirochaetota</taxon>
        <taxon>Spirochaetia</taxon>
        <taxon>Spirochaetales</taxon>
        <taxon>Spirochaetaceae</taxon>
        <taxon>Spirochaeta</taxon>
    </lineage>
</organism>
<dbReference type="InterPro" id="IPR035965">
    <property type="entry name" value="PAS-like_dom_sf"/>
</dbReference>
<feature type="domain" description="Response regulatory" evidence="6">
    <location>
        <begin position="842"/>
        <end position="960"/>
    </location>
</feature>
<dbReference type="InterPro" id="IPR000014">
    <property type="entry name" value="PAS"/>
</dbReference>
<dbReference type="InterPro" id="IPR036097">
    <property type="entry name" value="HisK_dim/P_sf"/>
</dbReference>
<gene>
    <name evidence="8" type="ordered locus">Spiaf_2304</name>
</gene>
<dbReference type="Gene3D" id="3.30.565.10">
    <property type="entry name" value="Histidine kinase-like ATPase, C-terminal domain"/>
    <property type="match status" value="1"/>
</dbReference>
<dbReference type="InterPro" id="IPR011006">
    <property type="entry name" value="CheY-like_superfamily"/>
</dbReference>
<evidence type="ECO:0000313" key="9">
    <source>
        <dbReference type="Proteomes" id="UP000007383"/>
    </source>
</evidence>
<dbReference type="OrthoDB" id="6192248at2"/>
<dbReference type="SMART" id="SM00388">
    <property type="entry name" value="HisKA"/>
    <property type="match status" value="1"/>
</dbReference>
<dbReference type="EC" id="2.7.13.3" evidence="2"/>
<dbReference type="InterPro" id="IPR036890">
    <property type="entry name" value="HATPase_C_sf"/>
</dbReference>
<dbReference type="EMBL" id="CP003282">
    <property type="protein sequence ID" value="AFG38337.1"/>
    <property type="molecule type" value="Genomic_DNA"/>
</dbReference>